<sequence length="15" mass="1697">MVSEIFIPRRHGLAA</sequence>
<dbReference type="EMBL" id="CAJRAY010000024">
    <property type="protein sequence ID" value="CAG5082051.1"/>
    <property type="molecule type" value="Genomic_DNA"/>
</dbReference>
<reference evidence="1 2" key="1">
    <citation type="submission" date="2021-04" db="EMBL/GenBank/DDBJ databases">
        <authorList>
            <person name="Rakotoarivonina H."/>
        </authorList>
    </citation>
    <scope>NUCLEOTIDE SEQUENCE [LARGE SCALE GENOMIC DNA]</scope>
    <source>
        <strain evidence="1 2">XE</strain>
    </source>
</reference>
<comment type="caution">
    <text evidence="1">The sequence shown here is derived from an EMBL/GenBank/DDBJ whole genome shotgun (WGS) entry which is preliminary data.</text>
</comment>
<name>A0ABM8V204_THEXY</name>
<gene>
    <name evidence="1" type="primary">txxe 855</name>
    <name evidence="1" type="ORF">TXXE_05780</name>
</gene>
<evidence type="ECO:0000313" key="1">
    <source>
        <dbReference type="EMBL" id="CAG5082051.1"/>
    </source>
</evidence>
<keyword evidence="2" id="KW-1185">Reference proteome</keyword>
<accession>A0ABM8V204</accession>
<proteinExistence type="predicted"/>
<protein>
    <submittedName>
        <fullName evidence="1">Uncharacterized protein</fullName>
    </submittedName>
</protein>
<organism evidence="1 2">
    <name type="scientific">Thermobacillus xylanilyticus</name>
    <dbReference type="NCBI Taxonomy" id="76633"/>
    <lineage>
        <taxon>Bacteria</taxon>
        <taxon>Bacillati</taxon>
        <taxon>Bacillota</taxon>
        <taxon>Bacilli</taxon>
        <taxon>Bacillales</taxon>
        <taxon>Paenibacillaceae</taxon>
        <taxon>Thermobacillus</taxon>
    </lineage>
</organism>
<dbReference type="Proteomes" id="UP000681526">
    <property type="component" value="Unassembled WGS sequence"/>
</dbReference>
<evidence type="ECO:0000313" key="2">
    <source>
        <dbReference type="Proteomes" id="UP000681526"/>
    </source>
</evidence>